<protein>
    <submittedName>
        <fullName evidence="3">Uncharacterized protein</fullName>
    </submittedName>
</protein>
<dbReference type="EMBL" id="CAJNOG010000050">
    <property type="protein sequence ID" value="CAF0845082.1"/>
    <property type="molecule type" value="Genomic_DNA"/>
</dbReference>
<gene>
    <name evidence="1" type="ORF">JYZ213_LOCUS7580</name>
    <name evidence="3" type="ORF">OKA104_LOCUS20804</name>
    <name evidence="2" type="ORF">VCS650_LOCUS42279</name>
</gene>
<sequence length="157" mass="18525">MTHFIALSNSFRGQDFLYVTNLALQDTRPFEHDFFEWLSQACPSLKDLFIANLTPQKNKRQVAIINDKQIFSKISYLHLFKLNLVNAHIDYVDQFLCYTNTYLPTLDTLVIQYDNLATVLDNFTNDTKQINCSQIKQIVFDQVLIWTEDFYDYFPCL</sequence>
<dbReference type="AlphaFoldDB" id="A0A819DQB0"/>
<organism evidence="3 4">
    <name type="scientific">Adineta steineri</name>
    <dbReference type="NCBI Taxonomy" id="433720"/>
    <lineage>
        <taxon>Eukaryota</taxon>
        <taxon>Metazoa</taxon>
        <taxon>Spiralia</taxon>
        <taxon>Gnathifera</taxon>
        <taxon>Rotifera</taxon>
        <taxon>Eurotatoria</taxon>
        <taxon>Bdelloidea</taxon>
        <taxon>Adinetida</taxon>
        <taxon>Adinetidae</taxon>
        <taxon>Adineta</taxon>
    </lineage>
</organism>
<dbReference type="Proteomes" id="UP000663845">
    <property type="component" value="Unassembled WGS sequence"/>
</dbReference>
<evidence type="ECO:0000313" key="4">
    <source>
        <dbReference type="Proteomes" id="UP000663881"/>
    </source>
</evidence>
<dbReference type="OrthoDB" id="10058228at2759"/>
<proteinExistence type="predicted"/>
<reference evidence="3" key="1">
    <citation type="submission" date="2021-02" db="EMBL/GenBank/DDBJ databases">
        <authorList>
            <person name="Nowell W R."/>
        </authorList>
    </citation>
    <scope>NUCLEOTIDE SEQUENCE</scope>
</reference>
<dbReference type="EMBL" id="CAJNON010002156">
    <property type="protein sequence ID" value="CAF1501708.1"/>
    <property type="molecule type" value="Genomic_DNA"/>
</dbReference>
<name>A0A819DQB0_9BILA</name>
<comment type="caution">
    <text evidence="3">The sequence shown here is derived from an EMBL/GenBank/DDBJ whole genome shotgun (WGS) entry which is preliminary data.</text>
</comment>
<evidence type="ECO:0000313" key="2">
    <source>
        <dbReference type="EMBL" id="CAF1501708.1"/>
    </source>
</evidence>
<accession>A0A819DQB0</accession>
<evidence type="ECO:0000313" key="3">
    <source>
        <dbReference type="EMBL" id="CAF3839441.1"/>
    </source>
</evidence>
<dbReference type="Proteomes" id="UP000663891">
    <property type="component" value="Unassembled WGS sequence"/>
</dbReference>
<dbReference type="Proteomes" id="UP000663881">
    <property type="component" value="Unassembled WGS sequence"/>
</dbReference>
<evidence type="ECO:0000313" key="1">
    <source>
        <dbReference type="EMBL" id="CAF0845082.1"/>
    </source>
</evidence>
<dbReference type="EMBL" id="CAJOAY010001411">
    <property type="protein sequence ID" value="CAF3839441.1"/>
    <property type="molecule type" value="Genomic_DNA"/>
</dbReference>